<keyword evidence="2" id="KW-1185">Reference proteome</keyword>
<accession>A0AAV9RMJ9</accession>
<sequence>MDLLSGPLRFPPALLTCLSTLQHSTFISIFPWKRKQETISNLHRLPQPANLSLFGGHLEPFFQTPPE</sequence>
<organism evidence="1 2">
    <name type="scientific">Crenichthys baileyi</name>
    <name type="common">White River springfish</name>
    <dbReference type="NCBI Taxonomy" id="28760"/>
    <lineage>
        <taxon>Eukaryota</taxon>
        <taxon>Metazoa</taxon>
        <taxon>Chordata</taxon>
        <taxon>Craniata</taxon>
        <taxon>Vertebrata</taxon>
        <taxon>Euteleostomi</taxon>
        <taxon>Actinopterygii</taxon>
        <taxon>Neopterygii</taxon>
        <taxon>Teleostei</taxon>
        <taxon>Neoteleostei</taxon>
        <taxon>Acanthomorphata</taxon>
        <taxon>Ovalentaria</taxon>
        <taxon>Atherinomorphae</taxon>
        <taxon>Cyprinodontiformes</taxon>
        <taxon>Goodeidae</taxon>
        <taxon>Crenichthys</taxon>
    </lineage>
</organism>
<evidence type="ECO:0000313" key="2">
    <source>
        <dbReference type="Proteomes" id="UP001311232"/>
    </source>
</evidence>
<dbReference type="AlphaFoldDB" id="A0AAV9RMJ9"/>
<dbReference type="EMBL" id="JAHHUM010001604">
    <property type="protein sequence ID" value="KAK5610275.1"/>
    <property type="molecule type" value="Genomic_DNA"/>
</dbReference>
<dbReference type="Proteomes" id="UP001311232">
    <property type="component" value="Unassembled WGS sequence"/>
</dbReference>
<proteinExistence type="predicted"/>
<comment type="caution">
    <text evidence="1">The sequence shown here is derived from an EMBL/GenBank/DDBJ whole genome shotgun (WGS) entry which is preliminary data.</text>
</comment>
<name>A0AAV9RMJ9_9TELE</name>
<reference evidence="1 2" key="1">
    <citation type="submission" date="2021-06" db="EMBL/GenBank/DDBJ databases">
        <authorList>
            <person name="Palmer J.M."/>
        </authorList>
    </citation>
    <scope>NUCLEOTIDE SEQUENCE [LARGE SCALE GENOMIC DNA]</scope>
    <source>
        <strain evidence="1 2">MEX-2019</strain>
        <tissue evidence="1">Muscle</tissue>
    </source>
</reference>
<protein>
    <submittedName>
        <fullName evidence="1">Uncharacterized protein</fullName>
    </submittedName>
</protein>
<gene>
    <name evidence="1" type="ORF">CRENBAI_007665</name>
</gene>
<evidence type="ECO:0000313" key="1">
    <source>
        <dbReference type="EMBL" id="KAK5610275.1"/>
    </source>
</evidence>